<reference evidence="2" key="1">
    <citation type="submission" date="2017-08" db="EMBL/GenBank/DDBJ databases">
        <authorList>
            <person name="Varghese N."/>
            <person name="Submissions S."/>
        </authorList>
    </citation>
    <scope>NUCLEOTIDE SEQUENCE [LARGE SCALE GENOMIC DNA]</scope>
    <source>
        <strain evidence="2">JC22</strain>
    </source>
</reference>
<organism evidence="1 2">
    <name type="scientific">Ureibacillus xyleni</name>
    <dbReference type="NCBI Taxonomy" id="614648"/>
    <lineage>
        <taxon>Bacteria</taxon>
        <taxon>Bacillati</taxon>
        <taxon>Bacillota</taxon>
        <taxon>Bacilli</taxon>
        <taxon>Bacillales</taxon>
        <taxon>Caryophanaceae</taxon>
        <taxon>Ureibacillus</taxon>
    </lineage>
</organism>
<dbReference type="InterPro" id="IPR003203">
    <property type="entry name" value="CobU/CobP"/>
</dbReference>
<dbReference type="OrthoDB" id="1766664at2"/>
<proteinExistence type="predicted"/>
<dbReference type="EMBL" id="OBMQ01000012">
    <property type="protein sequence ID" value="SOC20976.1"/>
    <property type="molecule type" value="Genomic_DNA"/>
</dbReference>
<dbReference type="Pfam" id="PF02283">
    <property type="entry name" value="CobU"/>
    <property type="match status" value="1"/>
</dbReference>
<dbReference type="SUPFAM" id="SSF52540">
    <property type="entry name" value="P-loop containing nucleoside triphosphate hydrolases"/>
    <property type="match status" value="1"/>
</dbReference>
<dbReference type="InterPro" id="IPR027417">
    <property type="entry name" value="P-loop_NTPase"/>
</dbReference>
<protein>
    <submittedName>
        <fullName evidence="1">Adenosylcobinamide kinase /adenosylcobinamide-phosphate guanylyltransferase</fullName>
    </submittedName>
</protein>
<gene>
    <name evidence="1" type="ORF">SAMN05880501_11286</name>
</gene>
<keyword evidence="1" id="KW-0548">Nucleotidyltransferase</keyword>
<keyword evidence="2" id="KW-1185">Reference proteome</keyword>
<dbReference type="RefSeq" id="WP_097074570.1">
    <property type="nucleotide sequence ID" value="NZ_OBMQ01000012.1"/>
</dbReference>
<keyword evidence="1" id="KW-0418">Kinase</keyword>
<dbReference type="GO" id="GO:0009236">
    <property type="term" value="P:cobalamin biosynthetic process"/>
    <property type="evidence" value="ECO:0007669"/>
    <property type="project" value="UniProtKB-UniPathway"/>
</dbReference>
<dbReference type="UniPathway" id="UPA00148">
    <property type="reaction ID" value="UER00236"/>
</dbReference>
<keyword evidence="1" id="KW-0808">Transferase</keyword>
<dbReference type="GO" id="GO:0043752">
    <property type="term" value="F:adenosylcobinamide kinase activity"/>
    <property type="evidence" value="ECO:0007669"/>
    <property type="project" value="InterPro"/>
</dbReference>
<sequence length="142" mass="16591">MRVIIGGAYNGKREYVKKSLLHVNQKYIHFFEGELPLSNFSKKDYVILSNFEKMIMKKLEVDEDKIANELAETIKRLDTQTNVICICNDLGRGIVPMDKEQRKLRDTCGRLYQKLFEESSLVVRIWYGIPQILKGDVDNDQF</sequence>
<dbReference type="GO" id="GO:0000166">
    <property type="term" value="F:nucleotide binding"/>
    <property type="evidence" value="ECO:0007669"/>
    <property type="project" value="InterPro"/>
</dbReference>
<evidence type="ECO:0000313" key="1">
    <source>
        <dbReference type="EMBL" id="SOC20976.1"/>
    </source>
</evidence>
<dbReference type="Gene3D" id="3.40.50.300">
    <property type="entry name" value="P-loop containing nucleotide triphosphate hydrolases"/>
    <property type="match status" value="1"/>
</dbReference>
<accession>A0A285TJU9</accession>
<dbReference type="AlphaFoldDB" id="A0A285TJU9"/>
<name>A0A285TJU9_9BACL</name>
<dbReference type="GO" id="GO:0016779">
    <property type="term" value="F:nucleotidyltransferase activity"/>
    <property type="evidence" value="ECO:0007669"/>
    <property type="project" value="UniProtKB-KW"/>
</dbReference>
<evidence type="ECO:0000313" key="2">
    <source>
        <dbReference type="Proteomes" id="UP000219636"/>
    </source>
</evidence>
<dbReference type="Proteomes" id="UP000219636">
    <property type="component" value="Unassembled WGS sequence"/>
</dbReference>